<name>A0A1R1YG21_9FUNG</name>
<dbReference type="EMBL" id="LSSM01001569">
    <property type="protein sequence ID" value="OMJ25833.1"/>
    <property type="molecule type" value="Genomic_DNA"/>
</dbReference>
<evidence type="ECO:0000313" key="1">
    <source>
        <dbReference type="EMBL" id="OMJ25833.1"/>
    </source>
</evidence>
<reference evidence="2" key="1">
    <citation type="submission" date="2017-01" db="EMBL/GenBank/DDBJ databases">
        <authorList>
            <person name="Wang Y."/>
            <person name="White M."/>
            <person name="Kvist S."/>
            <person name="Moncalvo J.-M."/>
        </authorList>
    </citation>
    <scope>NUCLEOTIDE SEQUENCE [LARGE SCALE GENOMIC DNA]</scope>
    <source>
        <strain evidence="2">ID-206-W2</strain>
    </source>
</reference>
<protein>
    <submittedName>
        <fullName evidence="1">Uncharacterized protein</fullName>
    </submittedName>
</protein>
<sequence>MELNVLRNGGDIIYVRESSSHQQSESQPISSLLKWSRSLSLAFGSQGACRIRFCWNEPNSMVVCNYIPTVYIKKYQ</sequence>
<keyword evidence="2" id="KW-1185">Reference proteome</keyword>
<comment type="caution">
    <text evidence="1">The sequence shown here is derived from an EMBL/GenBank/DDBJ whole genome shotgun (WGS) entry which is preliminary data.</text>
</comment>
<evidence type="ECO:0000313" key="2">
    <source>
        <dbReference type="Proteomes" id="UP000187429"/>
    </source>
</evidence>
<proteinExistence type="predicted"/>
<accession>A0A1R1YG21</accession>
<dbReference type="AlphaFoldDB" id="A0A1R1YG21"/>
<gene>
    <name evidence="1" type="ORF">AYI69_g4165</name>
</gene>
<dbReference type="Proteomes" id="UP000187429">
    <property type="component" value="Unassembled WGS sequence"/>
</dbReference>
<organism evidence="1 2">
    <name type="scientific">Smittium culicis</name>
    <dbReference type="NCBI Taxonomy" id="133412"/>
    <lineage>
        <taxon>Eukaryota</taxon>
        <taxon>Fungi</taxon>
        <taxon>Fungi incertae sedis</taxon>
        <taxon>Zoopagomycota</taxon>
        <taxon>Kickxellomycotina</taxon>
        <taxon>Harpellomycetes</taxon>
        <taxon>Harpellales</taxon>
        <taxon>Legeriomycetaceae</taxon>
        <taxon>Smittium</taxon>
    </lineage>
</organism>